<protein>
    <submittedName>
        <fullName evidence="3">Uncharacterized protein</fullName>
    </submittedName>
</protein>
<dbReference type="PANTHER" id="PTHR47936">
    <property type="entry name" value="PPR_LONG DOMAIN-CONTAINING PROTEIN"/>
    <property type="match status" value="1"/>
</dbReference>
<evidence type="ECO:0000256" key="2">
    <source>
        <dbReference type="SAM" id="MobiDB-lite"/>
    </source>
</evidence>
<dbReference type="GO" id="GO:0031930">
    <property type="term" value="P:mitochondria-nucleus signaling pathway"/>
    <property type="evidence" value="ECO:0007669"/>
    <property type="project" value="TreeGrafter"/>
</dbReference>
<dbReference type="AlphaFoldDB" id="A0A098VWA7"/>
<dbReference type="GeneID" id="25259078"/>
<dbReference type="InterPro" id="IPR011990">
    <property type="entry name" value="TPR-like_helical_dom_sf"/>
</dbReference>
<accession>A0A098VWA7</accession>
<dbReference type="PANTHER" id="PTHR47936:SF1">
    <property type="entry name" value="PENTATRICOPEPTIDE REPEAT-CONTAINING PROTEIN GUN1, CHLOROPLASTIC"/>
    <property type="match status" value="1"/>
</dbReference>
<feature type="compositionally biased region" description="Polar residues" evidence="2">
    <location>
        <begin position="108"/>
        <end position="121"/>
    </location>
</feature>
<dbReference type="Gene3D" id="1.25.40.10">
    <property type="entry name" value="Tetratricopeptide repeat domain"/>
    <property type="match status" value="2"/>
</dbReference>
<evidence type="ECO:0000256" key="1">
    <source>
        <dbReference type="ARBA" id="ARBA00022737"/>
    </source>
</evidence>
<dbReference type="HOGENOM" id="CLU_397443_0_0_1"/>
<evidence type="ECO:0000313" key="3">
    <source>
        <dbReference type="EMBL" id="KGG52031.1"/>
    </source>
</evidence>
<reference evidence="3 4" key="1">
    <citation type="submission" date="2014-04" db="EMBL/GenBank/DDBJ databases">
        <title>A new species of microsporidia sheds light on the evolution of extreme parasitism.</title>
        <authorList>
            <person name="Haag K.L."/>
            <person name="James T.Y."/>
            <person name="Larsson R."/>
            <person name="Schaer T.M."/>
            <person name="Refardt D."/>
            <person name="Pombert J.-F."/>
            <person name="Ebert D."/>
        </authorList>
    </citation>
    <scope>NUCLEOTIDE SEQUENCE [LARGE SCALE GENOMIC DNA]</scope>
    <source>
        <strain evidence="3 4">UGP3</strain>
        <tissue evidence="3">Spores</tissue>
    </source>
</reference>
<feature type="region of interest" description="Disordered" evidence="2">
    <location>
        <begin position="656"/>
        <end position="693"/>
    </location>
</feature>
<proteinExistence type="predicted"/>
<dbReference type="EMBL" id="JMKJ01000133">
    <property type="protein sequence ID" value="KGG52031.1"/>
    <property type="molecule type" value="Genomic_DNA"/>
</dbReference>
<evidence type="ECO:0000313" key="4">
    <source>
        <dbReference type="Proteomes" id="UP000029725"/>
    </source>
</evidence>
<feature type="compositionally biased region" description="Basic residues" evidence="2">
    <location>
        <begin position="673"/>
        <end position="693"/>
    </location>
</feature>
<comment type="caution">
    <text evidence="3">The sequence shown here is derived from an EMBL/GenBank/DDBJ whole genome shotgun (WGS) entry which is preliminary data.</text>
</comment>
<gene>
    <name evidence="3" type="ORF">DI09_21p30</name>
</gene>
<dbReference type="Proteomes" id="UP000029725">
    <property type="component" value="Unassembled WGS sequence"/>
</dbReference>
<dbReference type="OrthoDB" id="5588846at2759"/>
<organism evidence="3 4">
    <name type="scientific">Mitosporidium daphniae</name>
    <dbReference type="NCBI Taxonomy" id="1485682"/>
    <lineage>
        <taxon>Eukaryota</taxon>
        <taxon>Fungi</taxon>
        <taxon>Fungi incertae sedis</taxon>
        <taxon>Microsporidia</taxon>
        <taxon>Mitosporidium</taxon>
    </lineage>
</organism>
<name>A0A098VWA7_9MICR</name>
<keyword evidence="4" id="KW-1185">Reference proteome</keyword>
<sequence length="693" mass="79468">MLLYSCRALYSRTARSSTPRRIKKNKFKLKDFVYGEKKDSIPQTKKCPFEGKTDWTMPIEDKSTIYRFLMSNDSTPRLRALLSAVSLENFSDHPFKYQIPLPEPQYAGSEQNGTTSSSPCSSYKHEERVFTERKASTLVDSRPNAPQPLSMACPWIRRLGQISKDNPIHPISLIDEMVGKGDISVSYSHIYYALLASIRLKDPDAAIALYKKCTELQIGQSLWLYSLVLEAHIKASRLSDALQMYCHLRVNDMVPPPAILNSLLSALIKKAAVKTAWSIFYEAKSKFTLPMYTYSLMIDLCAKIVRDMESESIIPSNHVLESLLHACASKKEFQEQAFAIIKRIYDSGRPLHLNLCNFMLQAHAINCDLEAFYKVWSVLIGVDKTGNWDRPNIYSFAAMFRLLANIPISKRDAKRKKISFHYDLLPTDIVKQATDVWNLLSLKYSYIKMEPFILNHYLSILATHGQKAEIEKFFHNQFAIMNIAHDKYTYQHMFLFYMRTGDFASASKLKFKVDDFNMITRKAWHYLIDTAANAKQLDTAVSYIDQMDKAKIDPPSLKAIQHLYLSVVNAERWDLRSKLNALCKRPQDVDSFKGGKREIWSIRNDAINTLLDFAYGRPGGECNVRGIYDNIRSNITILPSDQDSLNADIDSEKIPGFSKLMDKKSHPNAPLPTKKRITRNYQARKKRAPKFQT</sequence>
<dbReference type="RefSeq" id="XP_013238488.1">
    <property type="nucleotide sequence ID" value="XM_013383034.1"/>
</dbReference>
<keyword evidence="1" id="KW-0677">Repeat</keyword>
<feature type="region of interest" description="Disordered" evidence="2">
    <location>
        <begin position="101"/>
        <end position="123"/>
    </location>
</feature>
<dbReference type="VEuPathDB" id="MicrosporidiaDB:DI09_21p30"/>